<evidence type="ECO:0000313" key="2">
    <source>
        <dbReference type="Proteomes" id="UP000743370"/>
    </source>
</evidence>
<protein>
    <submittedName>
        <fullName evidence="1">Uncharacterized protein</fullName>
    </submittedName>
</protein>
<gene>
    <name evidence="1" type="ORF">HKW66_Vig0238070</name>
</gene>
<organism evidence="1 2">
    <name type="scientific">Phaseolus angularis</name>
    <name type="common">Azuki bean</name>
    <name type="synonym">Vigna angularis</name>
    <dbReference type="NCBI Taxonomy" id="3914"/>
    <lineage>
        <taxon>Eukaryota</taxon>
        <taxon>Viridiplantae</taxon>
        <taxon>Streptophyta</taxon>
        <taxon>Embryophyta</taxon>
        <taxon>Tracheophyta</taxon>
        <taxon>Spermatophyta</taxon>
        <taxon>Magnoliopsida</taxon>
        <taxon>eudicotyledons</taxon>
        <taxon>Gunneridae</taxon>
        <taxon>Pentapetalae</taxon>
        <taxon>rosids</taxon>
        <taxon>fabids</taxon>
        <taxon>Fabales</taxon>
        <taxon>Fabaceae</taxon>
        <taxon>Papilionoideae</taxon>
        <taxon>50 kb inversion clade</taxon>
        <taxon>NPAAA clade</taxon>
        <taxon>indigoferoid/millettioid clade</taxon>
        <taxon>Phaseoleae</taxon>
        <taxon>Vigna</taxon>
    </lineage>
</organism>
<sequence length="314" mass="35489">MKEICLFVHDRWWKRLGFECCFSSCERLEKDKCPVCWVSTHAKFSVEGNHSSPSSLLQIAHPTQPRVIRGSRDLFSLCSCSDSRRKGESFFPLLFGLDKGLQEGDTRSGAVEARPRRGVGFWVSFGIWVSYTRVRLAIWVVDFGNPKPSKNRPTGRGASPVAASSRSFMLGLFQVCVLLSHVPLSLTLLIDALKTLSIYVSLMRQVALIFRQASNFPFEWRQLVEIGEISICSTELWRDTSLSTPPSPPPTTKTVLGLESKRGVDEQSSPDKHIHPSQSIEQFHQISLRKFEKPKTIQKQQWNDTLPLTQGLKL</sequence>
<proteinExistence type="predicted"/>
<dbReference type="EMBL" id="JABFOF010000003">
    <property type="protein sequence ID" value="KAG2402610.1"/>
    <property type="molecule type" value="Genomic_DNA"/>
</dbReference>
<name>A0A8T0KR04_PHAAN</name>
<dbReference type="Proteomes" id="UP000743370">
    <property type="component" value="Unassembled WGS sequence"/>
</dbReference>
<comment type="caution">
    <text evidence="1">The sequence shown here is derived from an EMBL/GenBank/DDBJ whole genome shotgun (WGS) entry which is preliminary data.</text>
</comment>
<evidence type="ECO:0000313" key="1">
    <source>
        <dbReference type="EMBL" id="KAG2402610.1"/>
    </source>
</evidence>
<accession>A0A8T0KR04</accession>
<dbReference type="AlphaFoldDB" id="A0A8T0KR04"/>
<reference evidence="1 2" key="1">
    <citation type="submission" date="2020-05" db="EMBL/GenBank/DDBJ databases">
        <title>Vigna angularis (adzuki bean) Var. LongXiaoDou No. 4 denovo assembly.</title>
        <authorList>
            <person name="Xiang H."/>
        </authorList>
    </citation>
    <scope>NUCLEOTIDE SEQUENCE [LARGE SCALE GENOMIC DNA]</scope>
    <source>
        <tissue evidence="1">Leaf</tissue>
    </source>
</reference>